<dbReference type="OrthoDB" id="2186004at2759"/>
<sequence>MNNTKKCKLKRNLLDYPLKDKIKAFINNNHSEIATELISNIEYVIRTSGDHYNDLLNSLNPLLKDVTANFLNKIFMCDRNLCRSGDACKNNVCLFIHPREQSDEEEHSIKRLKKNNEVVLNHVEEDKYTEDDIRKYAEKFGGVKVINQLSHDKYTIEFDDVESAQLLIDSQSPSLNDSKIQKFFSVQPSEFSSQFKSVVPIKKKSTFNVVDLLMEQKGYVDDLERKGHTNIDALKIVTLRIRNYLLQKEGKLPPKTKPRQEKTETVSSNSIYSNLFK</sequence>
<feature type="compositionally biased region" description="Basic and acidic residues" evidence="1">
    <location>
        <begin position="250"/>
        <end position="264"/>
    </location>
</feature>
<dbReference type="Proteomes" id="UP000192356">
    <property type="component" value="Unassembled WGS sequence"/>
</dbReference>
<dbReference type="Gene3D" id="3.30.70.330">
    <property type="match status" value="1"/>
</dbReference>
<feature type="region of interest" description="Disordered" evidence="1">
    <location>
        <begin position="250"/>
        <end position="277"/>
    </location>
</feature>
<accession>A0A1X0Q917</accession>
<evidence type="ECO:0008006" key="4">
    <source>
        <dbReference type="Google" id="ProtNLM"/>
    </source>
</evidence>
<evidence type="ECO:0000313" key="2">
    <source>
        <dbReference type="EMBL" id="ORD96268.1"/>
    </source>
</evidence>
<comment type="caution">
    <text evidence="2">The sequence shown here is derived from an EMBL/GenBank/DDBJ whole genome shotgun (WGS) entry which is preliminary data.</text>
</comment>
<dbReference type="EMBL" id="LVKB01000108">
    <property type="protein sequence ID" value="ORD96268.1"/>
    <property type="molecule type" value="Genomic_DNA"/>
</dbReference>
<gene>
    <name evidence="2" type="ORF">HERIO_1795</name>
</gene>
<evidence type="ECO:0000313" key="3">
    <source>
        <dbReference type="Proteomes" id="UP000192356"/>
    </source>
</evidence>
<dbReference type="VEuPathDB" id="MicrosporidiaDB:A0H76_223"/>
<feature type="compositionally biased region" description="Polar residues" evidence="1">
    <location>
        <begin position="265"/>
        <end position="277"/>
    </location>
</feature>
<reference evidence="2 3" key="1">
    <citation type="journal article" date="2017" name="Environ. Microbiol.">
        <title>Decay of the glycolytic pathway and adaptation to intranuclear parasitism within Enterocytozoonidae microsporidia.</title>
        <authorList>
            <person name="Wiredu Boakye D."/>
            <person name="Jaroenlak P."/>
            <person name="Prachumwat A."/>
            <person name="Williams T.A."/>
            <person name="Bateman K.S."/>
            <person name="Itsathitphaisarn O."/>
            <person name="Sritunyalucksana K."/>
            <person name="Paszkiewicz K.H."/>
            <person name="Moore K.A."/>
            <person name="Stentiford G.D."/>
            <person name="Williams B.A."/>
        </authorList>
    </citation>
    <scope>NUCLEOTIDE SEQUENCE [LARGE SCALE GENOMIC DNA]</scope>
    <source>
        <strain evidence="2 3">GB1</strain>
    </source>
</reference>
<dbReference type="VEuPathDB" id="MicrosporidiaDB:HERIO_1795"/>
<keyword evidence="3" id="KW-1185">Reference proteome</keyword>
<name>A0A1X0Q917_9MICR</name>
<dbReference type="AlphaFoldDB" id="A0A1X0Q917"/>
<dbReference type="InterPro" id="IPR012677">
    <property type="entry name" value="Nucleotide-bd_a/b_plait_sf"/>
</dbReference>
<dbReference type="VEuPathDB" id="MicrosporidiaDB:A0H76_222"/>
<organism evidence="2 3">
    <name type="scientific">Hepatospora eriocheir</name>
    <dbReference type="NCBI Taxonomy" id="1081669"/>
    <lineage>
        <taxon>Eukaryota</taxon>
        <taxon>Fungi</taxon>
        <taxon>Fungi incertae sedis</taxon>
        <taxon>Microsporidia</taxon>
        <taxon>Hepatosporidae</taxon>
        <taxon>Hepatospora</taxon>
    </lineage>
</organism>
<protein>
    <recommendedName>
        <fullName evidence="4">RRM domain-containing protein</fullName>
    </recommendedName>
</protein>
<proteinExistence type="predicted"/>
<evidence type="ECO:0000256" key="1">
    <source>
        <dbReference type="SAM" id="MobiDB-lite"/>
    </source>
</evidence>